<protein>
    <recommendedName>
        <fullName evidence="8">MFS general substrate transporter</fullName>
    </recommendedName>
</protein>
<evidence type="ECO:0000313" key="7">
    <source>
        <dbReference type="Proteomes" id="UP000639403"/>
    </source>
</evidence>
<evidence type="ECO:0000256" key="3">
    <source>
        <dbReference type="ARBA" id="ARBA00022989"/>
    </source>
</evidence>
<comment type="caution">
    <text evidence="6">The sequence shown here is derived from an EMBL/GenBank/DDBJ whole genome shotgun (WGS) entry which is preliminary data.</text>
</comment>
<dbReference type="AlphaFoldDB" id="A0A8H7P5Q4"/>
<feature type="transmembrane region" description="Helical" evidence="5">
    <location>
        <begin position="331"/>
        <end position="350"/>
    </location>
</feature>
<keyword evidence="3 5" id="KW-1133">Transmembrane helix</keyword>
<feature type="transmembrane region" description="Helical" evidence="5">
    <location>
        <begin position="189"/>
        <end position="208"/>
    </location>
</feature>
<dbReference type="GO" id="GO:0022857">
    <property type="term" value="F:transmembrane transporter activity"/>
    <property type="evidence" value="ECO:0007669"/>
    <property type="project" value="InterPro"/>
</dbReference>
<feature type="transmembrane region" description="Helical" evidence="5">
    <location>
        <begin position="12"/>
        <end position="35"/>
    </location>
</feature>
<feature type="transmembrane region" description="Helical" evidence="5">
    <location>
        <begin position="356"/>
        <end position="379"/>
    </location>
</feature>
<accession>A0A8H7P5Q4</accession>
<feature type="transmembrane region" description="Helical" evidence="5">
    <location>
        <begin position="252"/>
        <end position="269"/>
    </location>
</feature>
<evidence type="ECO:0000256" key="1">
    <source>
        <dbReference type="ARBA" id="ARBA00004141"/>
    </source>
</evidence>
<dbReference type="Proteomes" id="UP000639403">
    <property type="component" value="Unassembled WGS sequence"/>
</dbReference>
<gene>
    <name evidence="6" type="ORF">IEO21_03610</name>
</gene>
<organism evidence="6 7">
    <name type="scientific">Rhodonia placenta</name>
    <dbReference type="NCBI Taxonomy" id="104341"/>
    <lineage>
        <taxon>Eukaryota</taxon>
        <taxon>Fungi</taxon>
        <taxon>Dikarya</taxon>
        <taxon>Basidiomycota</taxon>
        <taxon>Agaricomycotina</taxon>
        <taxon>Agaricomycetes</taxon>
        <taxon>Polyporales</taxon>
        <taxon>Adustoporiaceae</taxon>
        <taxon>Rhodonia</taxon>
    </lineage>
</organism>
<comment type="subcellular location">
    <subcellularLocation>
        <location evidence="1">Membrane</location>
        <topology evidence="1">Multi-pass membrane protein</topology>
    </subcellularLocation>
</comment>
<evidence type="ECO:0000313" key="6">
    <source>
        <dbReference type="EMBL" id="KAF9817246.1"/>
    </source>
</evidence>
<evidence type="ECO:0000256" key="2">
    <source>
        <dbReference type="ARBA" id="ARBA00022692"/>
    </source>
</evidence>
<dbReference type="InterPro" id="IPR011701">
    <property type="entry name" value="MFS"/>
</dbReference>
<evidence type="ECO:0008006" key="8">
    <source>
        <dbReference type="Google" id="ProtNLM"/>
    </source>
</evidence>
<name>A0A8H7P5Q4_9APHY</name>
<feature type="transmembrane region" description="Helical" evidence="5">
    <location>
        <begin position="161"/>
        <end position="183"/>
    </location>
</feature>
<dbReference type="GO" id="GO:0000329">
    <property type="term" value="C:fungal-type vacuole membrane"/>
    <property type="evidence" value="ECO:0007669"/>
    <property type="project" value="TreeGrafter"/>
</dbReference>
<sequence length="480" mass="51435">MSTMTHAHAHAPAPALFSLTRISSFLTCLLVALASGTNYVPYAPQLGSRLGLSHTQLNVIGLSGNIGVYGSAPLWGRIVDTRGPRMLLIMAFCTLIMGYSGIRHYYIRGLIQGTSTLSTFDISVLVLFGFLTGIGGNGGLAGAMNSTAKSWPDRARATANGIVISGFGLSAFLFSTMAHIFFPGNTSDFLLVLAVGTSIPMLLGFFLVRPIPLQHTFSVSRRSPRHPGPAHALGYGVLNISGRALFASADFWLLFTITALLSGTGLMYINNVGSISQALFAKGNPNYDEGKAARLQASQVSIVSIMNCLGRVSIGMLADFTKSFLKLPRSFCLPLIACIFIISQITCYYVEDVGALWKASALLGAAYGAMFGVFPTIVIEWFGLPHFSENWGFVSLSPMIGSNIFSIAFGRNLDAHAPPSSPCLEGRTCYADSLKLTIAACCVALGLAVYSGWRDRRRQMRIALKGAEIAPEVVWEVAEE</sequence>
<dbReference type="PANTHER" id="PTHR21576:SF160">
    <property type="entry name" value="NODULIN-LIKE DOMAIN-CONTAINING PROTEIN"/>
    <property type="match status" value="1"/>
</dbReference>
<reference evidence="6" key="2">
    <citation type="journal article" name="Front. Microbiol.">
        <title>Degradative Capacity of Two Strains of Rhodonia placenta: From Phenotype to Genotype.</title>
        <authorList>
            <person name="Kolle M."/>
            <person name="Horta M.A.C."/>
            <person name="Nowrousian M."/>
            <person name="Ohm R.A."/>
            <person name="Benz J.P."/>
            <person name="Pilgard A."/>
        </authorList>
    </citation>
    <scope>NUCLEOTIDE SEQUENCE</scope>
    <source>
        <strain evidence="6">FPRL280</strain>
    </source>
</reference>
<evidence type="ECO:0000256" key="5">
    <source>
        <dbReference type="SAM" id="Phobius"/>
    </source>
</evidence>
<feature type="transmembrane region" description="Helical" evidence="5">
    <location>
        <begin position="433"/>
        <end position="453"/>
    </location>
</feature>
<evidence type="ECO:0000256" key="4">
    <source>
        <dbReference type="ARBA" id="ARBA00023136"/>
    </source>
</evidence>
<keyword evidence="4 5" id="KW-0472">Membrane</keyword>
<dbReference type="PANTHER" id="PTHR21576">
    <property type="entry name" value="UNCHARACTERIZED NODULIN-LIKE PROTEIN"/>
    <property type="match status" value="1"/>
</dbReference>
<dbReference type="EMBL" id="JADOXO010000046">
    <property type="protein sequence ID" value="KAF9817246.1"/>
    <property type="molecule type" value="Genomic_DNA"/>
</dbReference>
<reference evidence="6" key="1">
    <citation type="submission" date="2020-11" db="EMBL/GenBank/DDBJ databases">
        <authorList>
            <person name="Koelle M."/>
            <person name="Horta M.A.C."/>
            <person name="Nowrousian M."/>
            <person name="Ohm R.A."/>
            <person name="Benz P."/>
            <person name="Pilgard A."/>
        </authorList>
    </citation>
    <scope>NUCLEOTIDE SEQUENCE</scope>
    <source>
        <strain evidence="6">FPRL280</strain>
    </source>
</reference>
<feature type="transmembrane region" description="Helical" evidence="5">
    <location>
        <begin position="119"/>
        <end position="140"/>
    </location>
</feature>
<feature type="transmembrane region" description="Helical" evidence="5">
    <location>
        <begin position="55"/>
        <end position="75"/>
    </location>
</feature>
<dbReference type="Gene3D" id="1.20.1250.20">
    <property type="entry name" value="MFS general substrate transporter like domains"/>
    <property type="match status" value="2"/>
</dbReference>
<dbReference type="SUPFAM" id="SSF103473">
    <property type="entry name" value="MFS general substrate transporter"/>
    <property type="match status" value="1"/>
</dbReference>
<keyword evidence="2 5" id="KW-0812">Transmembrane</keyword>
<proteinExistence type="predicted"/>
<feature type="transmembrane region" description="Helical" evidence="5">
    <location>
        <begin position="87"/>
        <end position="107"/>
    </location>
</feature>
<dbReference type="Pfam" id="PF07690">
    <property type="entry name" value="MFS_1"/>
    <property type="match status" value="1"/>
</dbReference>
<dbReference type="InterPro" id="IPR036259">
    <property type="entry name" value="MFS_trans_sf"/>
</dbReference>